<protein>
    <recommendedName>
        <fullName evidence="4">Spore coat protein U domain-containing protein</fullName>
    </recommendedName>
</protein>
<evidence type="ECO:0008006" key="4">
    <source>
        <dbReference type="Google" id="ProtNLM"/>
    </source>
</evidence>
<feature type="chain" id="PRO_5024362109" description="Spore coat protein U domain-containing protein" evidence="1">
    <location>
        <begin position="20"/>
        <end position="136"/>
    </location>
</feature>
<dbReference type="RefSeq" id="WP_016166216.1">
    <property type="nucleotide sequence ID" value="NZ_BBNK01000006.1"/>
</dbReference>
<dbReference type="EMBL" id="VXLD01000006">
    <property type="protein sequence ID" value="KAB1854506.1"/>
    <property type="molecule type" value="Genomic_DNA"/>
</dbReference>
<evidence type="ECO:0000313" key="2">
    <source>
        <dbReference type="EMBL" id="KAB1854506.1"/>
    </source>
</evidence>
<keyword evidence="1" id="KW-0732">Signal</keyword>
<evidence type="ECO:0000313" key="3">
    <source>
        <dbReference type="Proteomes" id="UP000325788"/>
    </source>
</evidence>
<proteinExistence type="predicted"/>
<name>A0A5N4WDG5_9GAMM</name>
<gene>
    <name evidence="2" type="ORF">F4W09_10425</name>
</gene>
<comment type="caution">
    <text evidence="2">The sequence shown here is derived from an EMBL/GenBank/DDBJ whole genome shotgun (WGS) entry which is preliminary data.</text>
</comment>
<reference evidence="2 3" key="1">
    <citation type="submission" date="2019-09" db="EMBL/GenBank/DDBJ databases">
        <title>Draft genome sequence of Acinetobacter tandoii W4-4-4 isolated from environmental water sample.</title>
        <authorList>
            <person name="Wee S.K."/>
            <person name="Yan B."/>
            <person name="Mustaffa S.B."/>
            <person name="Yap E.P.H."/>
        </authorList>
    </citation>
    <scope>NUCLEOTIDE SEQUENCE [LARGE SCALE GENOMIC DNA]</scope>
    <source>
        <strain evidence="2 3">W4-4-4</strain>
    </source>
</reference>
<sequence>MKPIFLACLISMSCSAVYAAGCSVSGFSAPEMKLANYYHSQTATSFNVSCDRSYSISFRSQNLLNASGSSYVSNGPYKVKTQMNIRGASENLWGVQMRQKAGTNQKYIISAQLEENPLYSVPAGVYRDRIYVNVDF</sequence>
<evidence type="ECO:0000256" key="1">
    <source>
        <dbReference type="SAM" id="SignalP"/>
    </source>
</evidence>
<feature type="signal peptide" evidence="1">
    <location>
        <begin position="1"/>
        <end position="19"/>
    </location>
</feature>
<dbReference type="AlphaFoldDB" id="A0A5N4WDG5"/>
<organism evidence="2 3">
    <name type="scientific">Acinetobacter tandoii</name>
    <dbReference type="NCBI Taxonomy" id="202954"/>
    <lineage>
        <taxon>Bacteria</taxon>
        <taxon>Pseudomonadati</taxon>
        <taxon>Pseudomonadota</taxon>
        <taxon>Gammaproteobacteria</taxon>
        <taxon>Moraxellales</taxon>
        <taxon>Moraxellaceae</taxon>
        <taxon>Acinetobacter</taxon>
    </lineage>
</organism>
<dbReference type="Proteomes" id="UP000325788">
    <property type="component" value="Unassembled WGS sequence"/>
</dbReference>
<accession>A0A5N4WDG5</accession>